<organism evidence="1 2">
    <name type="scientific">Dichomitus squalens</name>
    <dbReference type="NCBI Taxonomy" id="114155"/>
    <lineage>
        <taxon>Eukaryota</taxon>
        <taxon>Fungi</taxon>
        <taxon>Dikarya</taxon>
        <taxon>Basidiomycota</taxon>
        <taxon>Agaricomycotina</taxon>
        <taxon>Agaricomycetes</taxon>
        <taxon>Polyporales</taxon>
        <taxon>Polyporaceae</taxon>
        <taxon>Dichomitus</taxon>
    </lineage>
</organism>
<reference evidence="1 2" key="1">
    <citation type="submission" date="2019-01" db="EMBL/GenBank/DDBJ databases">
        <title>Draft genome sequences of three monokaryotic isolates of the white-rot basidiomycete fungus Dichomitus squalens.</title>
        <authorList>
            <consortium name="DOE Joint Genome Institute"/>
            <person name="Lopez S.C."/>
            <person name="Andreopoulos B."/>
            <person name="Pangilinan J."/>
            <person name="Lipzen A."/>
            <person name="Riley R."/>
            <person name="Ahrendt S."/>
            <person name="Ng V."/>
            <person name="Barry K."/>
            <person name="Daum C."/>
            <person name="Grigoriev I.V."/>
            <person name="Hilden K.S."/>
            <person name="Makela M.R."/>
            <person name="de Vries R.P."/>
        </authorList>
    </citation>
    <scope>NUCLEOTIDE SEQUENCE [LARGE SCALE GENOMIC DNA]</scope>
    <source>
        <strain evidence="1 2">CBS 464.89</strain>
    </source>
</reference>
<dbReference type="EMBL" id="ML145338">
    <property type="protein sequence ID" value="TBU51336.1"/>
    <property type="molecule type" value="Genomic_DNA"/>
</dbReference>
<accession>A0A4Q9PG36</accession>
<name>A0A4Q9PG36_9APHY</name>
<keyword evidence="2" id="KW-1185">Reference proteome</keyword>
<protein>
    <submittedName>
        <fullName evidence="1">Uncharacterized protein</fullName>
    </submittedName>
</protein>
<gene>
    <name evidence="1" type="ORF">BD310DRAFT_360499</name>
</gene>
<dbReference type="Proteomes" id="UP000292082">
    <property type="component" value="Unassembled WGS sequence"/>
</dbReference>
<sequence length="157" mass="17215">MAAMLHAILTTASTEESTVRVPREHRGKAHKTRAMIRATLLGSLYTVAFRELRHASFVGHDIGSAHSSRLSATSCAEATGVGDLSNRRLHARFVEIHVPDRDLVVLEHESRRQFRVDLPIRVGIRCSKSGEGGADVLNVPPVLGQCTSSGDRRELQQ</sequence>
<proteinExistence type="predicted"/>
<evidence type="ECO:0000313" key="1">
    <source>
        <dbReference type="EMBL" id="TBU51336.1"/>
    </source>
</evidence>
<evidence type="ECO:0000313" key="2">
    <source>
        <dbReference type="Proteomes" id="UP000292082"/>
    </source>
</evidence>
<dbReference type="AlphaFoldDB" id="A0A4Q9PG36"/>